<organism evidence="1">
    <name type="scientific">marine sediment metagenome</name>
    <dbReference type="NCBI Taxonomy" id="412755"/>
    <lineage>
        <taxon>unclassified sequences</taxon>
        <taxon>metagenomes</taxon>
        <taxon>ecological metagenomes</taxon>
    </lineage>
</organism>
<proteinExistence type="predicted"/>
<reference evidence="1" key="1">
    <citation type="journal article" date="2015" name="Nature">
        <title>Complex archaea that bridge the gap between prokaryotes and eukaryotes.</title>
        <authorList>
            <person name="Spang A."/>
            <person name="Saw J.H."/>
            <person name="Jorgensen S.L."/>
            <person name="Zaremba-Niedzwiedzka K."/>
            <person name="Martijn J."/>
            <person name="Lind A.E."/>
            <person name="van Eijk R."/>
            <person name="Schleper C."/>
            <person name="Guy L."/>
            <person name="Ettema T.J."/>
        </authorList>
    </citation>
    <scope>NUCLEOTIDE SEQUENCE</scope>
</reference>
<protein>
    <submittedName>
        <fullName evidence="1">Uncharacterized protein</fullName>
    </submittedName>
</protein>
<comment type="caution">
    <text evidence="1">The sequence shown here is derived from an EMBL/GenBank/DDBJ whole genome shotgun (WGS) entry which is preliminary data.</text>
</comment>
<accession>A0A0F8X586</accession>
<dbReference type="AlphaFoldDB" id="A0A0F8X586"/>
<dbReference type="EMBL" id="LAZR01061247">
    <property type="protein sequence ID" value="KKK63968.1"/>
    <property type="molecule type" value="Genomic_DNA"/>
</dbReference>
<gene>
    <name evidence="1" type="ORF">LCGC14_2988930</name>
</gene>
<evidence type="ECO:0000313" key="1">
    <source>
        <dbReference type="EMBL" id="KKK63968.1"/>
    </source>
</evidence>
<name>A0A0F8X586_9ZZZZ</name>
<sequence>MKKICQMCLLNKHCQYNYDFECLQANDFLNPSVIKQFEKYFDVVLKQIDNQPKDAVFDKYEVSNIVSNIYQKTRDLIKGR</sequence>